<dbReference type="GO" id="GO:0030170">
    <property type="term" value="F:pyridoxal phosphate binding"/>
    <property type="evidence" value="ECO:0007669"/>
    <property type="project" value="TreeGrafter"/>
</dbReference>
<evidence type="ECO:0000256" key="1">
    <source>
        <dbReference type="ARBA" id="ARBA00022898"/>
    </source>
</evidence>
<evidence type="ECO:0000256" key="2">
    <source>
        <dbReference type="ARBA" id="ARBA00037999"/>
    </source>
</evidence>
<evidence type="ECO:0000256" key="4">
    <source>
        <dbReference type="PIRSR" id="PIRSR000390-2"/>
    </source>
</evidence>
<dbReference type="InterPro" id="IPR015424">
    <property type="entry name" value="PyrdxlP-dep_Trfase"/>
</dbReference>
<evidence type="ECO:0000313" key="6">
    <source>
        <dbReference type="EMBL" id="TCO06851.1"/>
    </source>
</evidence>
<protein>
    <submittedName>
        <fullName evidence="6">dTDP-4-amino-4,6-dideoxygalactose transaminase</fullName>
    </submittedName>
</protein>
<dbReference type="InterPro" id="IPR015421">
    <property type="entry name" value="PyrdxlP-dep_Trfase_major"/>
</dbReference>
<comment type="similarity">
    <text evidence="2 5">Belongs to the DegT/DnrJ/EryC1 family.</text>
</comment>
<evidence type="ECO:0000313" key="7">
    <source>
        <dbReference type="Proteomes" id="UP000295221"/>
    </source>
</evidence>
<dbReference type="SUPFAM" id="SSF53383">
    <property type="entry name" value="PLP-dependent transferases"/>
    <property type="match status" value="1"/>
</dbReference>
<dbReference type="Gene3D" id="3.90.1150.10">
    <property type="entry name" value="Aspartate Aminotransferase, domain 1"/>
    <property type="match status" value="1"/>
</dbReference>
<dbReference type="CDD" id="cd00616">
    <property type="entry name" value="AHBA_syn"/>
    <property type="match status" value="1"/>
</dbReference>
<feature type="active site" description="Proton acceptor" evidence="3">
    <location>
        <position position="191"/>
    </location>
</feature>
<dbReference type="InterPro" id="IPR015422">
    <property type="entry name" value="PyrdxlP-dep_Trfase_small"/>
</dbReference>
<gene>
    <name evidence="6" type="ORF">EV194_11275</name>
</gene>
<accession>A0A4R2GFX3</accession>
<comment type="caution">
    <text evidence="6">The sequence shown here is derived from an EMBL/GenBank/DDBJ whole genome shotgun (WGS) entry which is preliminary data.</text>
</comment>
<dbReference type="AlphaFoldDB" id="A0A4R2GFX3"/>
<dbReference type="Pfam" id="PF01041">
    <property type="entry name" value="DegT_DnrJ_EryC1"/>
    <property type="match status" value="1"/>
</dbReference>
<dbReference type="PANTHER" id="PTHR30244:SF36">
    <property type="entry name" value="3-OXO-GLUCOSE-6-PHOSPHATE:GLUTAMATE AMINOTRANSFERASE"/>
    <property type="match status" value="1"/>
</dbReference>
<organism evidence="6 7">
    <name type="scientific">Natronoflexus pectinivorans</name>
    <dbReference type="NCBI Taxonomy" id="682526"/>
    <lineage>
        <taxon>Bacteria</taxon>
        <taxon>Pseudomonadati</taxon>
        <taxon>Bacteroidota</taxon>
        <taxon>Bacteroidia</taxon>
        <taxon>Marinilabiliales</taxon>
        <taxon>Marinilabiliaceae</taxon>
        <taxon>Natronoflexus</taxon>
    </lineage>
</organism>
<dbReference type="InterPro" id="IPR000653">
    <property type="entry name" value="DegT/StrS_aminotransferase"/>
</dbReference>
<dbReference type="GO" id="GO:0008483">
    <property type="term" value="F:transaminase activity"/>
    <property type="evidence" value="ECO:0007669"/>
    <property type="project" value="TreeGrafter"/>
</dbReference>
<dbReference type="Proteomes" id="UP000295221">
    <property type="component" value="Unassembled WGS sequence"/>
</dbReference>
<dbReference type="EMBL" id="SLWK01000012">
    <property type="protein sequence ID" value="TCO06851.1"/>
    <property type="molecule type" value="Genomic_DNA"/>
</dbReference>
<dbReference type="GO" id="GO:0000271">
    <property type="term" value="P:polysaccharide biosynthetic process"/>
    <property type="evidence" value="ECO:0007669"/>
    <property type="project" value="TreeGrafter"/>
</dbReference>
<proteinExistence type="inferred from homology"/>
<dbReference type="Gene3D" id="3.40.640.10">
    <property type="entry name" value="Type I PLP-dependent aspartate aminotransferase-like (Major domain)"/>
    <property type="match status" value="1"/>
</dbReference>
<feature type="modified residue" description="N6-(pyridoxal phosphate)lysine" evidence="4">
    <location>
        <position position="191"/>
    </location>
</feature>
<evidence type="ECO:0000256" key="5">
    <source>
        <dbReference type="RuleBase" id="RU004508"/>
    </source>
</evidence>
<dbReference type="OrthoDB" id="9810913at2"/>
<reference evidence="6 7" key="1">
    <citation type="submission" date="2019-03" db="EMBL/GenBank/DDBJ databases">
        <title>Genomic Encyclopedia of Type Strains, Phase IV (KMG-IV): sequencing the most valuable type-strain genomes for metagenomic binning, comparative biology and taxonomic classification.</title>
        <authorList>
            <person name="Goeker M."/>
        </authorList>
    </citation>
    <scope>NUCLEOTIDE SEQUENCE [LARGE SCALE GENOMIC DNA]</scope>
    <source>
        <strain evidence="6 7">DSM 24179</strain>
    </source>
</reference>
<dbReference type="RefSeq" id="WP_132434645.1">
    <property type="nucleotide sequence ID" value="NZ_SLWK01000012.1"/>
</dbReference>
<sequence>MQVKFLDLLKVNEPYFPDLMRATQEFLEGGWYILGNEVKAFEQEYATYCGTPFCVGVSNGLDALRLIFEGYKVLGKLQDGDEVIVPANTYIASILSVTQSRLKPVLVEPDLDTYNISVENVLNAITPKTRAVLAVHLYGQLADMEALQEICKNHSLLLVEDAAQAHGAACRNGKLAGNLSHAAGHSFYPGKNLGALGDAGAITTADEELVNAVQALRNYGSHKKYYNMYEGFNMRLDENQAAWLRIRLKGLDDENNRRRELAKIYNEKLNKEKLILPQEAKYGKHVYHIYPVLHPNRDKLQKYLLENGIQTMVHYPVPPHKQEVFKNWQDFSFPLTEKIHEQELSLPMSPVHTNEEIEYVVKVINQFQE</sequence>
<dbReference type="PIRSF" id="PIRSF000390">
    <property type="entry name" value="PLP_StrS"/>
    <property type="match status" value="1"/>
</dbReference>
<evidence type="ECO:0000256" key="3">
    <source>
        <dbReference type="PIRSR" id="PIRSR000390-1"/>
    </source>
</evidence>
<keyword evidence="7" id="KW-1185">Reference proteome</keyword>
<dbReference type="PANTHER" id="PTHR30244">
    <property type="entry name" value="TRANSAMINASE"/>
    <property type="match status" value="1"/>
</dbReference>
<keyword evidence="1 4" id="KW-0663">Pyridoxal phosphate</keyword>
<name>A0A4R2GFX3_9BACT</name>